<keyword evidence="3" id="KW-1185">Reference proteome</keyword>
<reference evidence="2" key="1">
    <citation type="journal article" date="2013" name="Nat. Commun.">
        <title>Whole-genome sequencing of Oryza brachyantha reveals mechanisms underlying Oryza genome evolution.</title>
        <authorList>
            <person name="Chen J."/>
            <person name="Huang Q."/>
            <person name="Gao D."/>
            <person name="Wang J."/>
            <person name="Lang Y."/>
            <person name="Liu T."/>
            <person name="Li B."/>
            <person name="Bai Z."/>
            <person name="Luis Goicoechea J."/>
            <person name="Liang C."/>
            <person name="Chen C."/>
            <person name="Zhang W."/>
            <person name="Sun S."/>
            <person name="Liao Y."/>
            <person name="Zhang X."/>
            <person name="Yang L."/>
            <person name="Song C."/>
            <person name="Wang M."/>
            <person name="Shi J."/>
            <person name="Liu G."/>
            <person name="Liu J."/>
            <person name="Zhou H."/>
            <person name="Zhou W."/>
            <person name="Yu Q."/>
            <person name="An N."/>
            <person name="Chen Y."/>
            <person name="Cai Q."/>
            <person name="Wang B."/>
            <person name="Liu B."/>
            <person name="Min J."/>
            <person name="Huang Y."/>
            <person name="Wu H."/>
            <person name="Li Z."/>
            <person name="Zhang Y."/>
            <person name="Yin Y."/>
            <person name="Song W."/>
            <person name="Jiang J."/>
            <person name="Jackson S.A."/>
            <person name="Wing R.A."/>
            <person name="Wang J."/>
            <person name="Chen M."/>
        </authorList>
    </citation>
    <scope>NUCLEOTIDE SEQUENCE [LARGE SCALE GENOMIC DNA]</scope>
    <source>
        <strain evidence="2">cv. IRGC 101232</strain>
    </source>
</reference>
<sequence>MTEALEQGDVTFFKFVHVQKKILRKLPGKTVQWILLPSWPLDLRRDADSLLDLDGPGHTGPDPYWFGNGRAGRNPNRTSEFRALVAIKSRDARSSSSVRRSFTALALCDASLFFSALRVSPEGSEAKFLVFSRSSPSSTTREMARSEQSAAAAPPALLPTPPRSKMMPLLPTPCLVILPASFASPSQLAPKPGRADSVARWDAHKAGCVGAASPPTERRAANRGRSNCRADACDRWDSKKAASPSRSSTSSSSSSSRASSAERWDAHKKARLQAGAVDCEKGRDAANTTSPSGNSKQQYNERRENPMVFAGPSFASRPSPEPCMFPLPNFLTAH</sequence>
<proteinExistence type="predicted"/>
<feature type="compositionally biased region" description="Basic and acidic residues" evidence="1">
    <location>
        <begin position="231"/>
        <end position="240"/>
    </location>
</feature>
<feature type="compositionally biased region" description="Low complexity" evidence="1">
    <location>
        <begin position="241"/>
        <end position="259"/>
    </location>
</feature>
<feature type="compositionally biased region" description="Polar residues" evidence="1">
    <location>
        <begin position="137"/>
        <end position="149"/>
    </location>
</feature>
<name>J3M7F8_ORYBR</name>
<evidence type="ECO:0000313" key="3">
    <source>
        <dbReference type="Proteomes" id="UP000006038"/>
    </source>
</evidence>
<reference evidence="2" key="2">
    <citation type="submission" date="2013-04" db="UniProtKB">
        <authorList>
            <consortium name="EnsemblPlants"/>
        </authorList>
    </citation>
    <scope>IDENTIFICATION</scope>
</reference>
<dbReference type="HOGENOM" id="CLU_832556_0_0_1"/>
<organism evidence="2">
    <name type="scientific">Oryza brachyantha</name>
    <name type="common">malo sina</name>
    <dbReference type="NCBI Taxonomy" id="4533"/>
    <lineage>
        <taxon>Eukaryota</taxon>
        <taxon>Viridiplantae</taxon>
        <taxon>Streptophyta</taxon>
        <taxon>Embryophyta</taxon>
        <taxon>Tracheophyta</taxon>
        <taxon>Spermatophyta</taxon>
        <taxon>Magnoliopsida</taxon>
        <taxon>Liliopsida</taxon>
        <taxon>Poales</taxon>
        <taxon>Poaceae</taxon>
        <taxon>BOP clade</taxon>
        <taxon>Oryzoideae</taxon>
        <taxon>Oryzeae</taxon>
        <taxon>Oryzinae</taxon>
        <taxon>Oryza</taxon>
    </lineage>
</organism>
<protein>
    <submittedName>
        <fullName evidence="2">Uncharacterized protein</fullName>
    </submittedName>
</protein>
<accession>J3M7F8</accession>
<feature type="region of interest" description="Disordered" evidence="1">
    <location>
        <begin position="208"/>
        <end position="322"/>
    </location>
</feature>
<dbReference type="EnsemblPlants" id="OB05G25320.1">
    <property type="protein sequence ID" value="OB05G25320.1"/>
    <property type="gene ID" value="OB05G25320"/>
</dbReference>
<dbReference type="PANTHER" id="PTHR35361">
    <property type="entry name" value="OS08G0443700 PROTEIN"/>
    <property type="match status" value="1"/>
</dbReference>
<evidence type="ECO:0000256" key="1">
    <source>
        <dbReference type="SAM" id="MobiDB-lite"/>
    </source>
</evidence>
<dbReference type="Proteomes" id="UP000006038">
    <property type="component" value="Chromosome 5"/>
</dbReference>
<evidence type="ECO:0000313" key="2">
    <source>
        <dbReference type="EnsemblPlants" id="OB05G25320.1"/>
    </source>
</evidence>
<feature type="compositionally biased region" description="Polar residues" evidence="1">
    <location>
        <begin position="286"/>
        <end position="298"/>
    </location>
</feature>
<dbReference type="AlphaFoldDB" id="J3M7F8"/>
<dbReference type="PANTHER" id="PTHR35361:SF1">
    <property type="entry name" value="OS08G0443700 PROTEIN"/>
    <property type="match status" value="1"/>
</dbReference>
<feature type="region of interest" description="Disordered" evidence="1">
    <location>
        <begin position="137"/>
        <end position="165"/>
    </location>
</feature>
<dbReference type="Gramene" id="OB05G25320.1">
    <property type="protein sequence ID" value="OB05G25320.1"/>
    <property type="gene ID" value="OB05G25320"/>
</dbReference>